<gene>
    <name evidence="2" type="ORF">M9Y10_012343</name>
</gene>
<keyword evidence="3" id="KW-1185">Reference proteome</keyword>
<protein>
    <submittedName>
        <fullName evidence="2">Uncharacterized protein</fullName>
    </submittedName>
</protein>
<feature type="compositionally biased region" description="Polar residues" evidence="1">
    <location>
        <begin position="232"/>
        <end position="242"/>
    </location>
</feature>
<reference evidence="2 3" key="1">
    <citation type="submission" date="2024-04" db="EMBL/GenBank/DDBJ databases">
        <title>Tritrichomonas musculus Genome.</title>
        <authorList>
            <person name="Alves-Ferreira E."/>
            <person name="Grigg M."/>
            <person name="Lorenzi H."/>
            <person name="Galac M."/>
        </authorList>
    </citation>
    <scope>NUCLEOTIDE SEQUENCE [LARGE SCALE GENOMIC DNA]</scope>
    <source>
        <strain evidence="2 3">EAF2021</strain>
    </source>
</reference>
<feature type="compositionally biased region" description="Basic residues" evidence="1">
    <location>
        <begin position="179"/>
        <end position="225"/>
    </location>
</feature>
<name>A0ABR2ICB2_9EUKA</name>
<organism evidence="2 3">
    <name type="scientific">Tritrichomonas musculus</name>
    <dbReference type="NCBI Taxonomy" id="1915356"/>
    <lineage>
        <taxon>Eukaryota</taxon>
        <taxon>Metamonada</taxon>
        <taxon>Parabasalia</taxon>
        <taxon>Tritrichomonadida</taxon>
        <taxon>Tritrichomonadidae</taxon>
        <taxon>Tritrichomonas</taxon>
    </lineage>
</organism>
<feature type="compositionally biased region" description="Basic and acidic residues" evidence="1">
    <location>
        <begin position="243"/>
        <end position="259"/>
    </location>
</feature>
<evidence type="ECO:0000313" key="2">
    <source>
        <dbReference type="EMBL" id="KAK8860678.1"/>
    </source>
</evidence>
<sequence>MYLLLLLSALVECKKEKKPCACVFYTQENITQVTQKENVTVVAVRINLNQTNYKPCAIQNVVKKTKKLLKKWESTDNHKIEIVPFLVEGSNETVEKPEVALLDYNGTVIAKEVFEITVKEENITAENEVNATQSTDEEKKEEKVEEKQGEAAEGEEKKEEEKKEEEKGEESEEKSEKKKDKKKGKKDKKKEKKDKKDKKDKKEKKKGKKDKKKEKKDKKSKKEKKPKVEIVSNFQETLQSLLNKEKIEVDFVKLSESKKDKKKEKKQKKEEDQAPEAEEASQENENAAPETANVTTEL</sequence>
<evidence type="ECO:0000256" key="1">
    <source>
        <dbReference type="SAM" id="MobiDB-lite"/>
    </source>
</evidence>
<feature type="compositionally biased region" description="Acidic residues" evidence="1">
    <location>
        <begin position="273"/>
        <end position="282"/>
    </location>
</feature>
<dbReference type="Proteomes" id="UP001470230">
    <property type="component" value="Unassembled WGS sequence"/>
</dbReference>
<feature type="compositionally biased region" description="Basic and acidic residues" evidence="1">
    <location>
        <begin position="136"/>
        <end position="166"/>
    </location>
</feature>
<evidence type="ECO:0000313" key="3">
    <source>
        <dbReference type="Proteomes" id="UP001470230"/>
    </source>
</evidence>
<proteinExistence type="predicted"/>
<comment type="caution">
    <text evidence="2">The sequence shown here is derived from an EMBL/GenBank/DDBJ whole genome shotgun (WGS) entry which is preliminary data.</text>
</comment>
<feature type="region of interest" description="Disordered" evidence="1">
    <location>
        <begin position="127"/>
        <end position="298"/>
    </location>
</feature>
<accession>A0ABR2ICB2</accession>
<dbReference type="EMBL" id="JAPFFF010000018">
    <property type="protein sequence ID" value="KAK8860678.1"/>
    <property type="molecule type" value="Genomic_DNA"/>
</dbReference>